<evidence type="ECO:0000313" key="1">
    <source>
        <dbReference type="EMBL" id="NDK55684.1"/>
    </source>
</evidence>
<gene>
    <name evidence="1" type="ORF">GWO68_07140</name>
</gene>
<name>A0A6B2H8Z2_9BACT</name>
<accession>A0A6B2H8Z2</accession>
<proteinExistence type="predicted"/>
<dbReference type="RefSeq" id="WP_162345744.1">
    <property type="nucleotide sequence ID" value="NZ_JAAEAA010000007.1"/>
</dbReference>
<keyword evidence="2" id="KW-1185">Reference proteome</keyword>
<dbReference type="EMBL" id="JAAEAA010000007">
    <property type="protein sequence ID" value="NDK55684.1"/>
    <property type="molecule type" value="Genomic_DNA"/>
</dbReference>
<dbReference type="Proteomes" id="UP000478546">
    <property type="component" value="Unassembled WGS sequence"/>
</dbReference>
<comment type="caution">
    <text evidence="1">The sequence shown here is derived from an EMBL/GenBank/DDBJ whole genome shotgun (WGS) entry which is preliminary data.</text>
</comment>
<protein>
    <submittedName>
        <fullName evidence="1">Uncharacterized protein</fullName>
    </submittedName>
</protein>
<sequence length="49" mass="5776">MQNKVTCSFGLAGKTQAYFALNYKIPELCWKVTVQYQHKSDRTKFFNLK</sequence>
<organism evidence="1 2">
    <name type="scientific">Pontibacter fetidus</name>
    <dbReference type="NCBI Taxonomy" id="2700082"/>
    <lineage>
        <taxon>Bacteria</taxon>
        <taxon>Pseudomonadati</taxon>
        <taxon>Bacteroidota</taxon>
        <taxon>Cytophagia</taxon>
        <taxon>Cytophagales</taxon>
        <taxon>Hymenobacteraceae</taxon>
        <taxon>Pontibacter</taxon>
    </lineage>
</organism>
<reference evidence="1 2" key="1">
    <citation type="submission" date="2020-01" db="EMBL/GenBank/DDBJ databases">
        <authorList>
            <person name="Kim M.K."/>
        </authorList>
    </citation>
    <scope>NUCLEOTIDE SEQUENCE [LARGE SCALE GENOMIC DNA]</scope>
    <source>
        <strain evidence="1 2">BT213</strain>
    </source>
</reference>
<evidence type="ECO:0000313" key="2">
    <source>
        <dbReference type="Proteomes" id="UP000478546"/>
    </source>
</evidence>
<dbReference type="AlphaFoldDB" id="A0A6B2H8Z2"/>